<dbReference type="InterPro" id="IPR017439">
    <property type="entry name" value="Amidohydrolase"/>
</dbReference>
<dbReference type="SUPFAM" id="SSF53187">
    <property type="entry name" value="Zn-dependent exopeptidases"/>
    <property type="match status" value="1"/>
</dbReference>
<accession>A0A2N7RYY1</accession>
<name>A0A2N7RYY1_9MICC</name>
<dbReference type="GO" id="GO:0046872">
    <property type="term" value="F:metal ion binding"/>
    <property type="evidence" value="ECO:0007669"/>
    <property type="project" value="UniProtKB-KW"/>
</dbReference>
<dbReference type="Gene3D" id="3.30.70.360">
    <property type="match status" value="1"/>
</dbReference>
<dbReference type="AlphaFoldDB" id="A0A2N7RYY1"/>
<evidence type="ECO:0000256" key="1">
    <source>
        <dbReference type="PIRSR" id="PIRSR005962-1"/>
    </source>
</evidence>
<sequence length="402" mass="42828">MPTTFGLTDTETQSLHEDYLHLHRNPELSMQEHNTAAYIESKLSELGIEHFRCGGTGVVGILRNGQGPTVAFRADSDGLPIAEDTKVDYASTARGVLADGTEVPVMHGCGHDTHVASALGAARVLARSTESWAGTVVFIFQPGEETSAGAASMVADGLWDQAPRPTVVLGQHVFPFATGNIHLTPESAMAMANSLEVTLYGKQAHGSQPQDSIDPIVLGANIITRLQTITSRELHPLDSAVVTCGSFHSGLKENIIPDTAVFTLNVRTLTEPVRDQVLKAITRIIDAEAVASGAPAPKITELYRFPRLYNDPEQTNNVFGALSEEFGAEQVRLVPPLMGSEDFGALGDAIGVPNVFWMFGGADPEDPAPAGNHSPFFLPEYRGALDSGVRAALAGIRHYLGA</sequence>
<evidence type="ECO:0000313" key="4">
    <source>
        <dbReference type="Proteomes" id="UP000235739"/>
    </source>
</evidence>
<feature type="binding site" evidence="1">
    <location>
        <position position="172"/>
    </location>
    <ligand>
        <name>Mn(2+)</name>
        <dbReference type="ChEBI" id="CHEBI:29035"/>
        <label>2</label>
    </ligand>
</feature>
<evidence type="ECO:0000313" key="3">
    <source>
        <dbReference type="EMBL" id="PMQ19095.1"/>
    </source>
</evidence>
<dbReference type="PANTHER" id="PTHR11014">
    <property type="entry name" value="PEPTIDASE M20 FAMILY MEMBER"/>
    <property type="match status" value="1"/>
</dbReference>
<keyword evidence="1" id="KW-0479">Metal-binding</keyword>
<feature type="binding site" evidence="1">
    <location>
        <position position="145"/>
    </location>
    <ligand>
        <name>Mn(2+)</name>
        <dbReference type="ChEBI" id="CHEBI:29035"/>
        <label>2</label>
    </ligand>
</feature>
<comment type="cofactor">
    <cofactor evidence="1">
        <name>Mn(2+)</name>
        <dbReference type="ChEBI" id="CHEBI:29035"/>
    </cofactor>
    <text evidence="1">The Mn(2+) ion enhances activity.</text>
</comment>
<dbReference type="InterPro" id="IPR011650">
    <property type="entry name" value="Peptidase_M20_dimer"/>
</dbReference>
<feature type="domain" description="Peptidase M20 dimerisation" evidence="2">
    <location>
        <begin position="194"/>
        <end position="290"/>
    </location>
</feature>
<dbReference type="PIRSF" id="PIRSF005962">
    <property type="entry name" value="Pept_M20D_amidohydro"/>
    <property type="match status" value="1"/>
</dbReference>
<dbReference type="Pfam" id="PF01546">
    <property type="entry name" value="Peptidase_M20"/>
    <property type="match status" value="1"/>
</dbReference>
<reference evidence="3 4" key="1">
    <citation type="journal article" date="2017" name="Elife">
        <title>Extensive horizontal gene transfer in cheese-associated bacteria.</title>
        <authorList>
            <person name="Bonham K.S."/>
            <person name="Wolfe B.E."/>
            <person name="Dutton R.J."/>
        </authorList>
    </citation>
    <scope>NUCLEOTIDE SEQUENCE [LARGE SCALE GENOMIC DNA]</scope>
    <source>
        <strain evidence="3 4">JB182</strain>
    </source>
</reference>
<dbReference type="Proteomes" id="UP000235739">
    <property type="component" value="Unassembled WGS sequence"/>
</dbReference>
<dbReference type="OMA" id="PECQTMG"/>
<dbReference type="RefSeq" id="WP_013350026.1">
    <property type="nucleotide sequence ID" value="NZ_JABUYH010000014.1"/>
</dbReference>
<dbReference type="NCBIfam" id="TIGR01891">
    <property type="entry name" value="amidohydrolases"/>
    <property type="match status" value="1"/>
</dbReference>
<dbReference type="SUPFAM" id="SSF55031">
    <property type="entry name" value="Bacterial exopeptidase dimerisation domain"/>
    <property type="match status" value="1"/>
</dbReference>
<keyword evidence="1" id="KW-0464">Manganese</keyword>
<evidence type="ECO:0000259" key="2">
    <source>
        <dbReference type="Pfam" id="PF07687"/>
    </source>
</evidence>
<dbReference type="EMBL" id="PNQX01000003">
    <property type="protein sequence ID" value="PMQ19095.1"/>
    <property type="molecule type" value="Genomic_DNA"/>
</dbReference>
<keyword evidence="3" id="KW-0378">Hydrolase</keyword>
<feature type="binding site" evidence="1">
    <location>
        <position position="111"/>
    </location>
    <ligand>
        <name>Mn(2+)</name>
        <dbReference type="ChEBI" id="CHEBI:29035"/>
        <label>2</label>
    </ligand>
</feature>
<dbReference type="GO" id="GO:0016787">
    <property type="term" value="F:hydrolase activity"/>
    <property type="evidence" value="ECO:0007669"/>
    <property type="project" value="UniProtKB-KW"/>
</dbReference>
<dbReference type="InterPro" id="IPR002933">
    <property type="entry name" value="Peptidase_M20"/>
</dbReference>
<gene>
    <name evidence="3" type="ORF">CIK84_17300</name>
</gene>
<feature type="binding site" evidence="1">
    <location>
        <position position="373"/>
    </location>
    <ligand>
        <name>Mn(2+)</name>
        <dbReference type="ChEBI" id="CHEBI:29035"/>
        <label>2</label>
    </ligand>
</feature>
<dbReference type="InterPro" id="IPR036264">
    <property type="entry name" value="Bact_exopeptidase_dim_dom"/>
</dbReference>
<dbReference type="Gene3D" id="3.40.630.10">
    <property type="entry name" value="Zn peptidases"/>
    <property type="match status" value="1"/>
</dbReference>
<feature type="binding site" evidence="1">
    <location>
        <position position="109"/>
    </location>
    <ligand>
        <name>Mn(2+)</name>
        <dbReference type="ChEBI" id="CHEBI:29035"/>
        <label>2</label>
    </ligand>
</feature>
<protein>
    <submittedName>
        <fullName evidence="3">Amidohydrolase</fullName>
    </submittedName>
</protein>
<dbReference type="PANTHER" id="PTHR11014:SF63">
    <property type="entry name" value="METALLOPEPTIDASE, PUTATIVE (AFU_ORTHOLOGUE AFUA_6G09600)-RELATED"/>
    <property type="match status" value="1"/>
</dbReference>
<comment type="caution">
    <text evidence="3">The sequence shown here is derived from an EMBL/GenBank/DDBJ whole genome shotgun (WGS) entry which is preliminary data.</text>
</comment>
<proteinExistence type="predicted"/>
<dbReference type="Pfam" id="PF07687">
    <property type="entry name" value="M20_dimer"/>
    <property type="match status" value="1"/>
</dbReference>
<organism evidence="3 4">
    <name type="scientific">Glutamicibacter arilaitensis</name>
    <dbReference type="NCBI Taxonomy" id="256701"/>
    <lineage>
        <taxon>Bacteria</taxon>
        <taxon>Bacillati</taxon>
        <taxon>Actinomycetota</taxon>
        <taxon>Actinomycetes</taxon>
        <taxon>Micrococcales</taxon>
        <taxon>Micrococcaceae</taxon>
        <taxon>Glutamicibacter</taxon>
    </lineage>
</organism>
<dbReference type="GeneID" id="303186279"/>